<proteinExistence type="predicted"/>
<reference evidence="2 3" key="1">
    <citation type="submission" date="2015-09" db="EMBL/GenBank/DDBJ databases">
        <title>Draft genome of the parasitic nematode Teladorsagia circumcincta isolate WARC Sus (inbred).</title>
        <authorList>
            <person name="Mitreva M."/>
        </authorList>
    </citation>
    <scope>NUCLEOTIDE SEQUENCE [LARGE SCALE GENOMIC DNA]</scope>
    <source>
        <strain evidence="2 3">S</strain>
    </source>
</reference>
<dbReference type="EMBL" id="KZ345795">
    <property type="protein sequence ID" value="PIO72007.1"/>
    <property type="molecule type" value="Genomic_DNA"/>
</dbReference>
<dbReference type="OrthoDB" id="420606at2759"/>
<keyword evidence="1" id="KW-0812">Transmembrane</keyword>
<protein>
    <submittedName>
        <fullName evidence="2">Uncharacterized protein</fullName>
    </submittedName>
</protein>
<keyword evidence="1" id="KW-1133">Transmembrane helix</keyword>
<evidence type="ECO:0000313" key="3">
    <source>
        <dbReference type="Proteomes" id="UP000230423"/>
    </source>
</evidence>
<sequence length="128" mass="14933">MLLSFKMRPMPIKNFGGERHGISVPTPEMNVSYLKNWYKGFRRLGVWIILNILALFMEMSSKSLYSLESFRRWREKTISDVNFRRVLAALQVVPFAFGLYSNIYFLGGSEVGALFKKRICDEETIPLR</sequence>
<gene>
    <name evidence="2" type="ORF">TELCIR_06078</name>
</gene>
<keyword evidence="1" id="KW-0472">Membrane</keyword>
<evidence type="ECO:0000256" key="1">
    <source>
        <dbReference type="SAM" id="Phobius"/>
    </source>
</evidence>
<feature type="transmembrane region" description="Helical" evidence="1">
    <location>
        <begin position="86"/>
        <end position="107"/>
    </location>
</feature>
<keyword evidence="3" id="KW-1185">Reference proteome</keyword>
<name>A0A2G9UP63_TELCI</name>
<dbReference type="Proteomes" id="UP000230423">
    <property type="component" value="Unassembled WGS sequence"/>
</dbReference>
<feature type="transmembrane region" description="Helical" evidence="1">
    <location>
        <begin position="44"/>
        <end position="65"/>
    </location>
</feature>
<accession>A0A2G9UP63</accession>
<dbReference type="AlphaFoldDB" id="A0A2G9UP63"/>
<evidence type="ECO:0000313" key="2">
    <source>
        <dbReference type="EMBL" id="PIO72007.1"/>
    </source>
</evidence>
<organism evidence="2 3">
    <name type="scientific">Teladorsagia circumcincta</name>
    <name type="common">Brown stomach worm</name>
    <name type="synonym">Ostertagia circumcincta</name>
    <dbReference type="NCBI Taxonomy" id="45464"/>
    <lineage>
        <taxon>Eukaryota</taxon>
        <taxon>Metazoa</taxon>
        <taxon>Ecdysozoa</taxon>
        <taxon>Nematoda</taxon>
        <taxon>Chromadorea</taxon>
        <taxon>Rhabditida</taxon>
        <taxon>Rhabditina</taxon>
        <taxon>Rhabditomorpha</taxon>
        <taxon>Strongyloidea</taxon>
        <taxon>Trichostrongylidae</taxon>
        <taxon>Teladorsagia</taxon>
    </lineage>
</organism>